<dbReference type="EMBL" id="CAMXCT030003135">
    <property type="protein sequence ID" value="CAL4789976.1"/>
    <property type="molecule type" value="Genomic_DNA"/>
</dbReference>
<evidence type="ECO:0000313" key="6">
    <source>
        <dbReference type="Proteomes" id="UP001152797"/>
    </source>
</evidence>
<name>A0A9P1G6E3_9DINO</name>
<feature type="coiled-coil region" evidence="1">
    <location>
        <begin position="92"/>
        <end position="138"/>
    </location>
</feature>
<evidence type="ECO:0000313" key="3">
    <source>
        <dbReference type="EMBL" id="CAI4002664.1"/>
    </source>
</evidence>
<organism evidence="3">
    <name type="scientific">Cladocopium goreaui</name>
    <dbReference type="NCBI Taxonomy" id="2562237"/>
    <lineage>
        <taxon>Eukaryota</taxon>
        <taxon>Sar</taxon>
        <taxon>Alveolata</taxon>
        <taxon>Dinophyceae</taxon>
        <taxon>Suessiales</taxon>
        <taxon>Symbiodiniaceae</taxon>
        <taxon>Cladocopium</taxon>
    </lineage>
</organism>
<proteinExistence type="predicted"/>
<reference evidence="4" key="2">
    <citation type="submission" date="2024-04" db="EMBL/GenBank/DDBJ databases">
        <authorList>
            <person name="Chen Y."/>
            <person name="Shah S."/>
            <person name="Dougan E. K."/>
            <person name="Thang M."/>
            <person name="Chan C."/>
        </authorList>
    </citation>
    <scope>NUCLEOTIDE SEQUENCE [LARGE SCALE GENOMIC DNA]</scope>
</reference>
<evidence type="ECO:0000313" key="4">
    <source>
        <dbReference type="EMBL" id="CAL1156039.1"/>
    </source>
</evidence>
<evidence type="ECO:0000313" key="5">
    <source>
        <dbReference type="EMBL" id="CAL4789976.1"/>
    </source>
</evidence>
<sequence>MWTSTIFILLRGSENDWSPPEDDPGHLSSDSAEPESEIPVARWNQDLPDGSDGVSGAFAELQDDWTGREANEVVALIKSALALASLYQQSALSKLRAKAEAEDAEADGLKAAGREWSLVEAKHKAQQLEDERLRQETVKDGSVIADCHIRALQSNARQGRLLQKRRREAALRGLLHGRC</sequence>
<protein>
    <submittedName>
        <fullName evidence="5">Reticulocyte-binding protein 2-like a</fullName>
    </submittedName>
</protein>
<evidence type="ECO:0000256" key="2">
    <source>
        <dbReference type="SAM" id="MobiDB-lite"/>
    </source>
</evidence>
<dbReference type="Proteomes" id="UP001152797">
    <property type="component" value="Unassembled WGS sequence"/>
</dbReference>
<keyword evidence="1" id="KW-0175">Coiled coil</keyword>
<feature type="region of interest" description="Disordered" evidence="2">
    <location>
        <begin position="13"/>
        <end position="46"/>
    </location>
</feature>
<accession>A0A9P1G6E3</accession>
<keyword evidence="6" id="KW-1185">Reference proteome</keyword>
<reference evidence="3" key="1">
    <citation type="submission" date="2022-10" db="EMBL/GenBank/DDBJ databases">
        <authorList>
            <person name="Chen Y."/>
            <person name="Dougan E. K."/>
            <person name="Chan C."/>
            <person name="Rhodes N."/>
            <person name="Thang M."/>
        </authorList>
    </citation>
    <scope>NUCLEOTIDE SEQUENCE</scope>
</reference>
<dbReference type="EMBL" id="CAMXCT010003135">
    <property type="protein sequence ID" value="CAI4002664.1"/>
    <property type="molecule type" value="Genomic_DNA"/>
</dbReference>
<dbReference type="EMBL" id="CAMXCT020003135">
    <property type="protein sequence ID" value="CAL1156039.1"/>
    <property type="molecule type" value="Genomic_DNA"/>
</dbReference>
<dbReference type="AlphaFoldDB" id="A0A9P1G6E3"/>
<gene>
    <name evidence="3" type="ORF">C1SCF055_LOCUS28604</name>
</gene>
<evidence type="ECO:0000256" key="1">
    <source>
        <dbReference type="SAM" id="Coils"/>
    </source>
</evidence>
<comment type="caution">
    <text evidence="3">The sequence shown here is derived from an EMBL/GenBank/DDBJ whole genome shotgun (WGS) entry which is preliminary data.</text>
</comment>